<keyword evidence="18" id="KW-0464">Manganese</keyword>
<comment type="caution">
    <text evidence="24">The sequence shown here is derived from an EMBL/GenBank/DDBJ whole genome shotgun (WGS) entry which is preliminary data.</text>
</comment>
<dbReference type="Gene3D" id="1.10.287.130">
    <property type="match status" value="1"/>
</dbReference>
<keyword evidence="21" id="KW-0472">Membrane</keyword>
<dbReference type="InterPro" id="IPR005467">
    <property type="entry name" value="His_kinase_dom"/>
</dbReference>
<dbReference type="Pfam" id="PF02518">
    <property type="entry name" value="HATPase_c"/>
    <property type="match status" value="1"/>
</dbReference>
<dbReference type="GO" id="GO:0005886">
    <property type="term" value="C:plasma membrane"/>
    <property type="evidence" value="ECO:0007669"/>
    <property type="project" value="UniProtKB-SubCell"/>
</dbReference>
<dbReference type="SMART" id="SM00387">
    <property type="entry name" value="HATPase_c"/>
    <property type="match status" value="1"/>
</dbReference>
<evidence type="ECO:0000256" key="20">
    <source>
        <dbReference type="ARBA" id="ARBA00041776"/>
    </source>
</evidence>
<dbReference type="InterPro" id="IPR003661">
    <property type="entry name" value="HisK_dim/P_dom"/>
</dbReference>
<keyword evidence="21" id="KW-0812">Transmembrane</keyword>
<evidence type="ECO:0000256" key="17">
    <source>
        <dbReference type="ARBA" id="ARBA00023026"/>
    </source>
</evidence>
<protein>
    <recommendedName>
        <fullName evidence="19">Signal transduction histidine-protein kinase/phosphatase MprB</fullName>
        <ecNumber evidence="5">2.7.13.3</ecNumber>
    </recommendedName>
    <alternativeName>
        <fullName evidence="20">Mycobacterial persistence regulator B</fullName>
    </alternativeName>
</protein>
<evidence type="ECO:0000256" key="4">
    <source>
        <dbReference type="ARBA" id="ARBA00004651"/>
    </source>
</evidence>
<keyword evidence="16" id="KW-0346">Stress response</keyword>
<keyword evidence="8" id="KW-0808">Transferase</keyword>
<evidence type="ECO:0000256" key="14">
    <source>
        <dbReference type="ARBA" id="ARBA00022912"/>
    </source>
</evidence>
<dbReference type="InterPro" id="IPR004358">
    <property type="entry name" value="Sig_transdc_His_kin-like_C"/>
</dbReference>
<evidence type="ECO:0000256" key="3">
    <source>
        <dbReference type="ARBA" id="ARBA00001946"/>
    </source>
</evidence>
<keyword evidence="7" id="KW-0597">Phosphoprotein</keyword>
<keyword evidence="6" id="KW-1003">Cell membrane</keyword>
<dbReference type="PROSITE" id="PS50109">
    <property type="entry name" value="HIS_KIN"/>
    <property type="match status" value="1"/>
</dbReference>
<dbReference type="SUPFAM" id="SSF158472">
    <property type="entry name" value="HAMP domain-like"/>
    <property type="match status" value="1"/>
</dbReference>
<dbReference type="SUPFAM" id="SSF55874">
    <property type="entry name" value="ATPase domain of HSP90 chaperone/DNA topoisomerase II/histidine kinase"/>
    <property type="match status" value="1"/>
</dbReference>
<dbReference type="CDD" id="cd06225">
    <property type="entry name" value="HAMP"/>
    <property type="match status" value="1"/>
</dbReference>
<comment type="catalytic activity">
    <reaction evidence="1">
        <text>ATP + protein L-histidine = ADP + protein N-phospho-L-histidine.</text>
        <dbReference type="EC" id="2.7.13.3"/>
    </reaction>
</comment>
<dbReference type="InterPro" id="IPR003660">
    <property type="entry name" value="HAMP_dom"/>
</dbReference>
<evidence type="ECO:0000256" key="8">
    <source>
        <dbReference type="ARBA" id="ARBA00022679"/>
    </source>
</evidence>
<evidence type="ECO:0000256" key="10">
    <source>
        <dbReference type="ARBA" id="ARBA00022777"/>
    </source>
</evidence>
<dbReference type="AlphaFoldDB" id="A0A2A4SLR7"/>
<comment type="cofactor">
    <cofactor evidence="2">
        <name>Mn(2+)</name>
        <dbReference type="ChEBI" id="CHEBI:29035"/>
    </cofactor>
</comment>
<comment type="subcellular location">
    <subcellularLocation>
        <location evidence="4">Cell membrane</location>
        <topology evidence="4">Multi-pass membrane protein</topology>
    </subcellularLocation>
</comment>
<dbReference type="Proteomes" id="UP000218113">
    <property type="component" value="Unassembled WGS sequence"/>
</dbReference>
<evidence type="ECO:0000256" key="19">
    <source>
        <dbReference type="ARBA" id="ARBA00040454"/>
    </source>
</evidence>
<dbReference type="FunFam" id="3.30.565.10:FF:000006">
    <property type="entry name" value="Sensor histidine kinase WalK"/>
    <property type="match status" value="1"/>
</dbReference>
<evidence type="ECO:0000256" key="6">
    <source>
        <dbReference type="ARBA" id="ARBA00022475"/>
    </source>
</evidence>
<dbReference type="PRINTS" id="PR00344">
    <property type="entry name" value="BCTRLSENSOR"/>
</dbReference>
<evidence type="ECO:0000256" key="9">
    <source>
        <dbReference type="ARBA" id="ARBA00022741"/>
    </source>
</evidence>
<evidence type="ECO:0000256" key="18">
    <source>
        <dbReference type="ARBA" id="ARBA00023211"/>
    </source>
</evidence>
<dbReference type="InterPro" id="IPR050980">
    <property type="entry name" value="2C_sensor_his_kinase"/>
</dbReference>
<keyword evidence="21" id="KW-1133">Transmembrane helix</keyword>
<evidence type="ECO:0000256" key="2">
    <source>
        <dbReference type="ARBA" id="ARBA00001936"/>
    </source>
</evidence>
<gene>
    <name evidence="24" type="ORF">COB67_13660</name>
</gene>
<feature type="domain" description="Histidine kinase" evidence="22">
    <location>
        <begin position="262"/>
        <end position="476"/>
    </location>
</feature>
<feature type="domain" description="HAMP" evidence="23">
    <location>
        <begin position="202"/>
        <end position="254"/>
    </location>
</feature>
<evidence type="ECO:0000256" key="5">
    <source>
        <dbReference type="ARBA" id="ARBA00012438"/>
    </source>
</evidence>
<evidence type="ECO:0000256" key="12">
    <source>
        <dbReference type="ARBA" id="ARBA00022840"/>
    </source>
</evidence>
<evidence type="ECO:0000256" key="7">
    <source>
        <dbReference type="ARBA" id="ARBA00022553"/>
    </source>
</evidence>
<sequence>MAHKLSLKIVLSFILTALVTLLLMAWVLQVQLNTHFDSYRLQEQQARLQEAAVIWEEIYVEQGGWEPIRNNPRAWFKGWRQVERQIPGHWRKQKMHQRMHPEGSTNFFPRGNYPGSPPKPLKVSLLDRFKNRIAGPWVPEQGSLIQPLVVDGQEVGFLAIRQPKNIMDSPGGRFLARQVRMLYVISGIAFLFAAFVSWLLTRYFLAPVPLITQGTQAIIQRKFDTRIHVKTNDELGQLARHFNEMAETLGSFEQQRKHWLSDIAHELRTPLSVLQGEMEAILDGIRPCDHHQIEQLHKEVMYLEKLVEDLRELSLADSGELTFHWEELNPFEILNTTYHSFQGETELQQLKVELQLETSNPIIKGDAKRLRQLFSNLLSNTLKYAAPGKLRITGKIGPEFVLISFLDSGPGVPEEDVEKLFERLFRVDRSRSRAQGGTGLGLAICQAIVTKHSGTIQATNRVEGGLNVAVRLPLTSSHTSENKS</sequence>
<evidence type="ECO:0000256" key="13">
    <source>
        <dbReference type="ARBA" id="ARBA00022842"/>
    </source>
</evidence>
<dbReference type="EC" id="2.7.13.3" evidence="5"/>
<dbReference type="InterPro" id="IPR036890">
    <property type="entry name" value="HATPase_C_sf"/>
</dbReference>
<dbReference type="GO" id="GO:0004721">
    <property type="term" value="F:phosphoprotein phosphatase activity"/>
    <property type="evidence" value="ECO:0007669"/>
    <property type="project" value="UniProtKB-KW"/>
</dbReference>
<proteinExistence type="predicted"/>
<dbReference type="InterPro" id="IPR003594">
    <property type="entry name" value="HATPase_dom"/>
</dbReference>
<dbReference type="PROSITE" id="PS50885">
    <property type="entry name" value="HAMP"/>
    <property type="match status" value="1"/>
</dbReference>
<keyword evidence="12" id="KW-0067">ATP-binding</keyword>
<dbReference type="GO" id="GO:0000155">
    <property type="term" value="F:phosphorelay sensor kinase activity"/>
    <property type="evidence" value="ECO:0007669"/>
    <property type="project" value="InterPro"/>
</dbReference>
<evidence type="ECO:0000256" key="16">
    <source>
        <dbReference type="ARBA" id="ARBA00023016"/>
    </source>
</evidence>
<name>A0A2A4SLR7_9DELT</name>
<organism evidence="24 25">
    <name type="scientific">SAR324 cluster bacterium</name>
    <dbReference type="NCBI Taxonomy" id="2024889"/>
    <lineage>
        <taxon>Bacteria</taxon>
        <taxon>Deltaproteobacteria</taxon>
        <taxon>SAR324 cluster</taxon>
    </lineage>
</organism>
<evidence type="ECO:0000256" key="11">
    <source>
        <dbReference type="ARBA" id="ARBA00022801"/>
    </source>
</evidence>
<feature type="transmembrane region" description="Helical" evidence="21">
    <location>
        <begin position="6"/>
        <end position="28"/>
    </location>
</feature>
<evidence type="ECO:0000256" key="21">
    <source>
        <dbReference type="SAM" id="Phobius"/>
    </source>
</evidence>
<evidence type="ECO:0000259" key="22">
    <source>
        <dbReference type="PROSITE" id="PS50109"/>
    </source>
</evidence>
<dbReference type="GO" id="GO:0005524">
    <property type="term" value="F:ATP binding"/>
    <property type="evidence" value="ECO:0007669"/>
    <property type="project" value="UniProtKB-KW"/>
</dbReference>
<keyword evidence="9" id="KW-0547">Nucleotide-binding</keyword>
<evidence type="ECO:0000259" key="23">
    <source>
        <dbReference type="PROSITE" id="PS50885"/>
    </source>
</evidence>
<keyword evidence="17" id="KW-0843">Virulence</keyword>
<dbReference type="SUPFAM" id="SSF47384">
    <property type="entry name" value="Homodimeric domain of signal transducing histidine kinase"/>
    <property type="match status" value="1"/>
</dbReference>
<comment type="cofactor">
    <cofactor evidence="3">
        <name>Mg(2+)</name>
        <dbReference type="ChEBI" id="CHEBI:18420"/>
    </cofactor>
</comment>
<dbReference type="PANTHER" id="PTHR44936">
    <property type="entry name" value="SENSOR PROTEIN CREC"/>
    <property type="match status" value="1"/>
</dbReference>
<keyword evidence="13" id="KW-0460">Magnesium</keyword>
<evidence type="ECO:0000313" key="25">
    <source>
        <dbReference type="Proteomes" id="UP000218113"/>
    </source>
</evidence>
<dbReference type="EMBL" id="NVSR01000169">
    <property type="protein sequence ID" value="PCI22021.1"/>
    <property type="molecule type" value="Genomic_DNA"/>
</dbReference>
<dbReference type="SMART" id="SM00304">
    <property type="entry name" value="HAMP"/>
    <property type="match status" value="1"/>
</dbReference>
<reference evidence="25" key="1">
    <citation type="submission" date="2017-08" db="EMBL/GenBank/DDBJ databases">
        <title>A dynamic microbial community with high functional redundancy inhabits the cold, oxic subseafloor aquifer.</title>
        <authorList>
            <person name="Tully B.J."/>
            <person name="Wheat C.G."/>
            <person name="Glazer B.T."/>
            <person name="Huber J.A."/>
        </authorList>
    </citation>
    <scope>NUCLEOTIDE SEQUENCE [LARGE SCALE GENOMIC DNA]</scope>
</reference>
<dbReference type="SMART" id="SM00388">
    <property type="entry name" value="HisKA"/>
    <property type="match status" value="1"/>
</dbReference>
<dbReference type="PANTHER" id="PTHR44936:SF9">
    <property type="entry name" value="SENSOR PROTEIN CREC"/>
    <property type="match status" value="1"/>
</dbReference>
<dbReference type="CDD" id="cd00082">
    <property type="entry name" value="HisKA"/>
    <property type="match status" value="1"/>
</dbReference>
<evidence type="ECO:0000313" key="24">
    <source>
        <dbReference type="EMBL" id="PCI22021.1"/>
    </source>
</evidence>
<feature type="transmembrane region" description="Helical" evidence="21">
    <location>
        <begin position="181"/>
        <end position="200"/>
    </location>
</feature>
<dbReference type="Gene3D" id="6.10.340.10">
    <property type="match status" value="1"/>
</dbReference>
<keyword evidence="10" id="KW-0418">Kinase</keyword>
<dbReference type="InterPro" id="IPR036097">
    <property type="entry name" value="HisK_dim/P_sf"/>
</dbReference>
<accession>A0A2A4SLR7</accession>
<keyword evidence="15" id="KW-0902">Two-component regulatory system</keyword>
<keyword evidence="11" id="KW-0378">Hydrolase</keyword>
<evidence type="ECO:0000256" key="15">
    <source>
        <dbReference type="ARBA" id="ARBA00023012"/>
    </source>
</evidence>
<dbReference type="Gene3D" id="3.30.565.10">
    <property type="entry name" value="Histidine kinase-like ATPase, C-terminal domain"/>
    <property type="match status" value="1"/>
</dbReference>
<evidence type="ECO:0000256" key="1">
    <source>
        <dbReference type="ARBA" id="ARBA00000085"/>
    </source>
</evidence>
<dbReference type="Pfam" id="PF00672">
    <property type="entry name" value="HAMP"/>
    <property type="match status" value="1"/>
</dbReference>
<keyword evidence="14" id="KW-0904">Protein phosphatase</keyword>
<dbReference type="Pfam" id="PF00512">
    <property type="entry name" value="HisKA"/>
    <property type="match status" value="1"/>
</dbReference>